<name>A0A829QP27_9MYCO</name>
<protein>
    <submittedName>
        <fullName evidence="1">Helix-turn-helix domain protein</fullName>
    </submittedName>
</protein>
<comment type="caution">
    <text evidence="1">The sequence shown here is derived from an EMBL/GenBank/DDBJ whole genome shotgun (WGS) entry which is preliminary data.</text>
</comment>
<accession>A0A829QP27</accession>
<dbReference type="AlphaFoldDB" id="A0A829QP27"/>
<dbReference type="EMBL" id="JAOH01000002">
    <property type="protein sequence ID" value="EUA65044.1"/>
    <property type="molecule type" value="Genomic_DNA"/>
</dbReference>
<dbReference type="Proteomes" id="UP000021210">
    <property type="component" value="Unassembled WGS sequence"/>
</dbReference>
<dbReference type="Gene3D" id="1.10.10.60">
    <property type="entry name" value="Homeodomain-like"/>
    <property type="match status" value="2"/>
</dbReference>
<evidence type="ECO:0000313" key="1">
    <source>
        <dbReference type="EMBL" id="EUA65044.1"/>
    </source>
</evidence>
<organism evidence="1 2">
    <name type="scientific">Mycobacteroides abscessus 1948</name>
    <dbReference type="NCBI Taxonomy" id="1299323"/>
    <lineage>
        <taxon>Bacteria</taxon>
        <taxon>Bacillati</taxon>
        <taxon>Actinomycetota</taxon>
        <taxon>Actinomycetes</taxon>
        <taxon>Mycobacteriales</taxon>
        <taxon>Mycobacteriaceae</taxon>
        <taxon>Mycobacteroides</taxon>
        <taxon>Mycobacteroides abscessus</taxon>
    </lineage>
</organism>
<sequence>MKRGDTADIVARYEAGETAQQIGTHYGISKTRVATVLREQGVTIRSQGLADEQAREAADLYAAGSSLAALSARFSVSNTAIAAKLRQHGVQIRPRPGRQ</sequence>
<proteinExistence type="predicted"/>
<reference evidence="1 2" key="1">
    <citation type="submission" date="2013-12" db="EMBL/GenBank/DDBJ databases">
        <authorList>
            <person name="Zelazny A."/>
            <person name="Olivier K."/>
            <person name="Holland S."/>
            <person name="Lenaerts A."/>
            <person name="Ordway D."/>
            <person name="DeGroote M.A."/>
            <person name="Parker T."/>
            <person name="Sizemore C."/>
            <person name="Tallon L.J."/>
            <person name="Sadzewicz L.K."/>
            <person name="Sengamalay N."/>
            <person name="Fraser C.M."/>
            <person name="Hine E."/>
            <person name="Shefchek K.A."/>
            <person name="Das S.P."/>
            <person name="Tettelin H."/>
        </authorList>
    </citation>
    <scope>NUCLEOTIDE SEQUENCE [LARGE SCALE GENOMIC DNA]</scope>
    <source>
        <strain evidence="1 2">1948</strain>
    </source>
</reference>
<evidence type="ECO:0000313" key="2">
    <source>
        <dbReference type="Proteomes" id="UP000021210"/>
    </source>
</evidence>
<gene>
    <name evidence="1" type="ORF">I542_5222</name>
</gene>